<organism evidence="1 2">
    <name type="scientific">Diphasiastrum complanatum</name>
    <name type="common">Issler's clubmoss</name>
    <name type="synonym">Lycopodium complanatum</name>
    <dbReference type="NCBI Taxonomy" id="34168"/>
    <lineage>
        <taxon>Eukaryota</taxon>
        <taxon>Viridiplantae</taxon>
        <taxon>Streptophyta</taxon>
        <taxon>Embryophyta</taxon>
        <taxon>Tracheophyta</taxon>
        <taxon>Lycopodiopsida</taxon>
        <taxon>Lycopodiales</taxon>
        <taxon>Lycopodiaceae</taxon>
        <taxon>Lycopodioideae</taxon>
        <taxon>Diphasiastrum</taxon>
    </lineage>
</organism>
<gene>
    <name evidence="1" type="ORF">O6H91_11G100200</name>
</gene>
<accession>A0ACC2CCF4</accession>
<comment type="caution">
    <text evidence="1">The sequence shown here is derived from an EMBL/GenBank/DDBJ whole genome shotgun (WGS) entry which is preliminary data.</text>
</comment>
<dbReference type="EMBL" id="CM055102">
    <property type="protein sequence ID" value="KAJ7539559.1"/>
    <property type="molecule type" value="Genomic_DNA"/>
</dbReference>
<evidence type="ECO:0000313" key="2">
    <source>
        <dbReference type="Proteomes" id="UP001162992"/>
    </source>
</evidence>
<dbReference type="Proteomes" id="UP001162992">
    <property type="component" value="Chromosome 11"/>
</dbReference>
<evidence type="ECO:0000313" key="1">
    <source>
        <dbReference type="EMBL" id="KAJ7539559.1"/>
    </source>
</evidence>
<proteinExistence type="predicted"/>
<name>A0ACC2CCF4_DIPCM</name>
<sequence length="1266" mass="141646">MEAREGTTMALCLVLQVPQQQRHHSKLRTSVRFRARPESELGVTKRARFKSPSSLNYSSISSQFGCACLSSRLHRDDTCTSVCAEVTDKQSGIKQSGIEKLWLQFFADPSEWWDIRSCKTISGNPAFKHKKSKEVLWLDGWLNPPWVKTKLASSISHPPESDTSQGKFVSFKNKGLQDPSVTDKQKTAEQLWRNLFADPSQWWDHRLDKKNARYPDFKHKETKQGIWIAAESTPEWAKIQVAAMRPGTVQRSIFSWNMAIAGYVKDGQCRKALELFRQMRREHVNPDKFTYVQVLKACTSLGALEEGQHLHAQILESRYDSDVFVGSALVHMYVKCGSIENASRVFYNMPARDVVSWSTLISGYVKCGRAANALELYIQMQQELVEADNITFLSVLNACACLSALEEGRLVHAQIIHRRCESDSFVASSLIDMYGKCGNIKEAVRVFNNMPVRTLVSWNAMIVSFVKCRQAKNAFELFQRMQCEQIEPDCVTFVGVLNACASMGAIEEGRHVHAQVLQRGHKSNVIIACCLVDFYSKCGSIEDACKVFNDAPSQDVAYWNAMIAGHRKCSQGKSVFELFYQMLHQGIKPDSLTFVGVLEACACVTAIEEGRQVHAHIIQIGFESDNFLMSCLVGMYAKCDSIEDACRVFNHILLPDLVSWNSLILGYLKCDLAEKALELCQQMKRQCVQPDGTTFVAAIKACGQIAAIEEGRWIHSQIIGSSHESDLIIGTCLVEMYAKCGSIEDASRVFNIMPVHDVVSWSVMISGYVNCGDGDSALDLFRMMQQDGVEADKVSFLAALNACAIIRALEEGKYVHALIVRSGYESDIAVGSCLVDMYCKCSSIEDASSVFNTMATHDVVSWNAMISGYMNCGQAEKALELFWEMQEQDVEPDQVTFVATINACANVAALEEGRRIHELVIRSRGMPNTILGSCLVDMYAKCGSINDAWRVFNHMPARDVLSWNAMLGGYAMHGLGKEAFRLFEKMCRNDVAIDSMTIVYLLSALSRAGLLDEGCYYYESSTPVYVSPVEVEHHGCMVALLGRASHLDEAEDIINSMPCHPSISIWMSLLAACRVHGNVKMGELVAKRILVLDPESACSYVLLSNIYGATGNLGGKEKVQKIRTKRHVYKQPGQSWIEVNNCVHTFVVNDKEHPKIEEIRAELQSLYGRMKAAGYVANRDFEPHEAKEGKNDFAQHFHSERLAIAFGLITTPPGTPLRILKNLRVCVDCHTTTKFISKIVRRTIIVRDLNLFHHIEDGVCSCGDYW</sequence>
<reference evidence="2" key="1">
    <citation type="journal article" date="2024" name="Proc. Natl. Acad. Sci. U.S.A.">
        <title>Extraordinary preservation of gene collinearity over three hundred million years revealed in homosporous lycophytes.</title>
        <authorList>
            <person name="Li C."/>
            <person name="Wickell D."/>
            <person name="Kuo L.Y."/>
            <person name="Chen X."/>
            <person name="Nie B."/>
            <person name="Liao X."/>
            <person name="Peng D."/>
            <person name="Ji J."/>
            <person name="Jenkins J."/>
            <person name="Williams M."/>
            <person name="Shu S."/>
            <person name="Plott C."/>
            <person name="Barry K."/>
            <person name="Rajasekar S."/>
            <person name="Grimwood J."/>
            <person name="Han X."/>
            <person name="Sun S."/>
            <person name="Hou Z."/>
            <person name="He W."/>
            <person name="Dai G."/>
            <person name="Sun C."/>
            <person name="Schmutz J."/>
            <person name="Leebens-Mack J.H."/>
            <person name="Li F.W."/>
            <person name="Wang L."/>
        </authorList>
    </citation>
    <scope>NUCLEOTIDE SEQUENCE [LARGE SCALE GENOMIC DNA]</scope>
    <source>
        <strain evidence="2">cv. PW_Plant_1</strain>
    </source>
</reference>
<protein>
    <submittedName>
        <fullName evidence="1">Uncharacterized protein</fullName>
    </submittedName>
</protein>
<keyword evidence="2" id="KW-1185">Reference proteome</keyword>